<accession>A0A972VYC4</accession>
<dbReference type="AlphaFoldDB" id="A0A972VYC4"/>
<dbReference type="InterPro" id="IPR012662">
    <property type="entry name" value="CHP02449"/>
</dbReference>
<protein>
    <submittedName>
        <fullName evidence="2">TIGR02449 family protein</fullName>
    </submittedName>
</protein>
<dbReference type="EMBL" id="JABMOJ010000537">
    <property type="protein sequence ID" value="NQV66559.1"/>
    <property type="molecule type" value="Genomic_DNA"/>
</dbReference>
<reference evidence="2" key="1">
    <citation type="submission" date="2020-05" db="EMBL/GenBank/DDBJ databases">
        <title>Sulfur intermediates as new biogeochemical hubs in an aquatic model microbial ecosystem.</title>
        <authorList>
            <person name="Vigneron A."/>
        </authorList>
    </citation>
    <scope>NUCLEOTIDE SEQUENCE</scope>
    <source>
        <strain evidence="2">Bin.250</strain>
    </source>
</reference>
<dbReference type="NCBIfam" id="TIGR02449">
    <property type="entry name" value="TIGR02449 family protein"/>
    <property type="match status" value="1"/>
</dbReference>
<dbReference type="Proteomes" id="UP000754644">
    <property type="component" value="Unassembled WGS sequence"/>
</dbReference>
<organism evidence="2 3">
    <name type="scientific">SAR86 cluster bacterium</name>
    <dbReference type="NCBI Taxonomy" id="2030880"/>
    <lineage>
        <taxon>Bacteria</taxon>
        <taxon>Pseudomonadati</taxon>
        <taxon>Pseudomonadota</taxon>
        <taxon>Gammaproteobacteria</taxon>
        <taxon>SAR86 cluster</taxon>
    </lineage>
</organism>
<evidence type="ECO:0000313" key="3">
    <source>
        <dbReference type="Proteomes" id="UP000754644"/>
    </source>
</evidence>
<keyword evidence="1" id="KW-0175">Coiled coil</keyword>
<proteinExistence type="predicted"/>
<comment type="caution">
    <text evidence="2">The sequence shown here is derived from an EMBL/GenBank/DDBJ whole genome shotgun (WGS) entry which is preliminary data.</text>
</comment>
<evidence type="ECO:0000256" key="1">
    <source>
        <dbReference type="SAM" id="Coils"/>
    </source>
</evidence>
<evidence type="ECO:0000313" key="2">
    <source>
        <dbReference type="EMBL" id="NQV66559.1"/>
    </source>
</evidence>
<name>A0A972VYC4_9GAMM</name>
<feature type="coiled-coil region" evidence="1">
    <location>
        <begin position="3"/>
        <end position="65"/>
    </location>
</feature>
<sequence>MEIKDLEAKIDELILLLDEVEHKQAMMTAERSSWQMERSRLLEKNELAKNKVEAMIMRLKALDQDSQADG</sequence>
<gene>
    <name evidence="2" type="ORF">HQ497_14455</name>
</gene>